<dbReference type="EMBL" id="NOII01000001">
    <property type="protein sequence ID" value="OYD59027.1"/>
    <property type="molecule type" value="Genomic_DNA"/>
</dbReference>
<dbReference type="Proteomes" id="UP000215059">
    <property type="component" value="Unassembled WGS sequence"/>
</dbReference>
<dbReference type="Pfam" id="PF00756">
    <property type="entry name" value="Esterase"/>
    <property type="match status" value="1"/>
</dbReference>
<accession>A0A235FDN5</accession>
<reference evidence="1 2" key="1">
    <citation type="submission" date="2017-07" db="EMBL/GenBank/DDBJ databases">
        <title>Fictibacillus sp. nov. GDSW-R2A3 Genome sequencing and assembly.</title>
        <authorList>
            <person name="Mayilraj S."/>
        </authorList>
    </citation>
    <scope>NUCLEOTIDE SEQUENCE [LARGE SCALE GENOMIC DNA]</scope>
    <source>
        <strain evidence="1 2">GDSW-R2A3</strain>
    </source>
</reference>
<dbReference type="Gene3D" id="3.40.50.1820">
    <property type="entry name" value="alpha/beta hydrolase"/>
    <property type="match status" value="1"/>
</dbReference>
<sequence length="242" mass="27747">MAILKGKIEDRTIYSKELSEDIEVFVYLPPKYSTLVKYPVLIAQDGRDYFQLGKLAKTADRLMHEGTISEFILFGITHKGIEDRNSKYRPEGDKHDAYLRFLAHELVPWINREFNTLMLGSSTALIGDSLGGYISLKAALLYPNTFSKLILQSPYAPDSVLKEVEESNKISAVQIYHSIGDEEHAFKVPSGEVKNFLDPNRKLNCILAEKSMQYKYHEFNGSHLWVNWQHDIIPGLTFLFRD</sequence>
<protein>
    <recommendedName>
        <fullName evidence="3">Enterochelin esterase</fullName>
    </recommendedName>
</protein>
<evidence type="ECO:0008006" key="3">
    <source>
        <dbReference type="Google" id="ProtNLM"/>
    </source>
</evidence>
<evidence type="ECO:0000313" key="1">
    <source>
        <dbReference type="EMBL" id="OYD59027.1"/>
    </source>
</evidence>
<dbReference type="InterPro" id="IPR029058">
    <property type="entry name" value="AB_hydrolase_fold"/>
</dbReference>
<gene>
    <name evidence="1" type="ORF">CGZ90_03755</name>
</gene>
<dbReference type="OrthoDB" id="9803578at2"/>
<proteinExistence type="predicted"/>
<comment type="caution">
    <text evidence="1">The sequence shown here is derived from an EMBL/GenBank/DDBJ whole genome shotgun (WGS) entry which is preliminary data.</text>
</comment>
<dbReference type="InterPro" id="IPR050583">
    <property type="entry name" value="Mycobacterial_A85_antigen"/>
</dbReference>
<dbReference type="InterPro" id="IPR000801">
    <property type="entry name" value="Esterase-like"/>
</dbReference>
<dbReference type="SUPFAM" id="SSF53474">
    <property type="entry name" value="alpha/beta-Hydrolases"/>
    <property type="match status" value="1"/>
</dbReference>
<evidence type="ECO:0000313" key="2">
    <source>
        <dbReference type="Proteomes" id="UP000215059"/>
    </source>
</evidence>
<dbReference type="PANTHER" id="PTHR48098:SF3">
    <property type="entry name" value="IRON(III) ENTEROBACTIN ESTERASE"/>
    <property type="match status" value="1"/>
</dbReference>
<organism evidence="1 2">
    <name type="scientific">Fictibacillus aquaticus</name>
    <dbReference type="NCBI Taxonomy" id="2021314"/>
    <lineage>
        <taxon>Bacteria</taxon>
        <taxon>Bacillati</taxon>
        <taxon>Bacillota</taxon>
        <taxon>Bacilli</taxon>
        <taxon>Bacillales</taxon>
        <taxon>Fictibacillaceae</taxon>
        <taxon>Fictibacillus</taxon>
    </lineage>
</organism>
<dbReference type="RefSeq" id="WP_094250987.1">
    <property type="nucleotide sequence ID" value="NZ_JBHLXL010000001.1"/>
</dbReference>
<name>A0A235FDN5_9BACL</name>
<dbReference type="PANTHER" id="PTHR48098">
    <property type="entry name" value="ENTEROCHELIN ESTERASE-RELATED"/>
    <property type="match status" value="1"/>
</dbReference>
<dbReference type="AlphaFoldDB" id="A0A235FDN5"/>
<keyword evidence="2" id="KW-1185">Reference proteome</keyword>